<dbReference type="InterPro" id="IPR027482">
    <property type="entry name" value="Sec1-like_dom2"/>
</dbReference>
<dbReference type="GO" id="GO:0016192">
    <property type="term" value="P:vesicle-mediated transport"/>
    <property type="evidence" value="ECO:0007669"/>
    <property type="project" value="InterPro"/>
</dbReference>
<dbReference type="Pfam" id="PF00995">
    <property type="entry name" value="Sec1"/>
    <property type="match status" value="1"/>
</dbReference>
<keyword evidence="2" id="KW-1185">Reference proteome</keyword>
<organism evidence="2 3">
    <name type="scientific">Romanomermis culicivorax</name>
    <name type="common">Nematode worm</name>
    <dbReference type="NCBI Taxonomy" id="13658"/>
    <lineage>
        <taxon>Eukaryota</taxon>
        <taxon>Metazoa</taxon>
        <taxon>Ecdysozoa</taxon>
        <taxon>Nematoda</taxon>
        <taxon>Enoplea</taxon>
        <taxon>Dorylaimia</taxon>
        <taxon>Mermithida</taxon>
        <taxon>Mermithoidea</taxon>
        <taxon>Mermithidae</taxon>
        <taxon>Romanomermis</taxon>
    </lineage>
</organism>
<dbReference type="WBParaSite" id="nRc.2.0.1.t13456-RA">
    <property type="protein sequence ID" value="nRc.2.0.1.t13456-RA"/>
    <property type="gene ID" value="nRc.2.0.1.g13456"/>
</dbReference>
<name>A0A915IH08_ROMCU</name>
<comment type="similarity">
    <text evidence="1">Belongs to the STXBP/unc-18/SEC1 family.</text>
</comment>
<evidence type="ECO:0000256" key="1">
    <source>
        <dbReference type="ARBA" id="ARBA00009884"/>
    </source>
</evidence>
<reference evidence="3" key="1">
    <citation type="submission" date="2022-11" db="UniProtKB">
        <authorList>
            <consortium name="WormBaseParasite"/>
        </authorList>
    </citation>
    <scope>IDENTIFICATION</scope>
</reference>
<evidence type="ECO:0000313" key="2">
    <source>
        <dbReference type="Proteomes" id="UP000887565"/>
    </source>
</evidence>
<dbReference type="InterPro" id="IPR036045">
    <property type="entry name" value="Sec1-like_sf"/>
</dbReference>
<protein>
    <submittedName>
        <fullName evidence="3">Uncharacterized protein</fullName>
    </submittedName>
</protein>
<dbReference type="Gene3D" id="3.40.50.1910">
    <property type="match status" value="1"/>
</dbReference>
<dbReference type="PANTHER" id="PTHR11679">
    <property type="entry name" value="VESICLE PROTEIN SORTING-ASSOCIATED"/>
    <property type="match status" value="1"/>
</dbReference>
<dbReference type="AlphaFoldDB" id="A0A915IH08"/>
<dbReference type="SUPFAM" id="SSF56815">
    <property type="entry name" value="Sec1/munc18-like (SM) proteins"/>
    <property type="match status" value="1"/>
</dbReference>
<proteinExistence type="inferred from homology"/>
<sequence length="115" mass="13359">MFSKYDAIDDKLDTKHFPYLAGRQSIPQYQRTAPTSARYGQWHKERGQQVQYRSSGPRIIVYIVGGVTYSETRVAYEITRDKKPWEVIIGSDQLLSPRKFLENLSKLSQPPTYSE</sequence>
<dbReference type="InterPro" id="IPR001619">
    <property type="entry name" value="Sec1-like"/>
</dbReference>
<accession>A0A915IH08</accession>
<dbReference type="OMA" id="CAYKVTR"/>
<dbReference type="Proteomes" id="UP000887565">
    <property type="component" value="Unplaced"/>
</dbReference>
<evidence type="ECO:0000313" key="3">
    <source>
        <dbReference type="WBParaSite" id="nRc.2.0.1.t13456-RA"/>
    </source>
</evidence>